<accession>A0AAW7XAC6</accession>
<sequence length="178" mass="19598">MLTALLNYFGSHQVGLVHSLCAVLALLVGWRVLAKPKGGKSHKLWGYSYVVLMLALNISALFIHNLFVFGPFHIAALFSLVTVCIGVVAALLHTPYALRLHLECMSWSYVGLMAAFFSEGITRLPWLASGAAFMGSVILMSLITCVIGGITIHLRRPKWQKLTTAYRKEFIGTPHKSI</sequence>
<keyword evidence="1" id="KW-1133">Transmembrane helix</keyword>
<feature type="transmembrane region" description="Helical" evidence="1">
    <location>
        <begin position="46"/>
        <end position="67"/>
    </location>
</feature>
<keyword evidence="1" id="KW-0472">Membrane</keyword>
<dbReference type="AlphaFoldDB" id="A0AAW7XAC6"/>
<dbReference type="RefSeq" id="WP_303493362.1">
    <property type="nucleotide sequence ID" value="NZ_JAUOPB010000011.1"/>
</dbReference>
<dbReference type="InterPro" id="IPR018750">
    <property type="entry name" value="DUF2306_membrane"/>
</dbReference>
<feature type="transmembrane region" description="Helical" evidence="1">
    <location>
        <begin position="104"/>
        <end position="121"/>
    </location>
</feature>
<name>A0AAW7XAC6_9GAMM</name>
<comment type="caution">
    <text evidence="2">The sequence shown here is derived from an EMBL/GenBank/DDBJ whole genome shotgun (WGS) entry which is preliminary data.</text>
</comment>
<protein>
    <submittedName>
        <fullName evidence="2">DUF2306 domain-containing protein</fullName>
    </submittedName>
</protein>
<proteinExistence type="predicted"/>
<organism evidence="2 3">
    <name type="scientific">Saccharophagus degradans</name>
    <dbReference type="NCBI Taxonomy" id="86304"/>
    <lineage>
        <taxon>Bacteria</taxon>
        <taxon>Pseudomonadati</taxon>
        <taxon>Pseudomonadota</taxon>
        <taxon>Gammaproteobacteria</taxon>
        <taxon>Cellvibrionales</taxon>
        <taxon>Cellvibrionaceae</taxon>
        <taxon>Saccharophagus</taxon>
    </lineage>
</organism>
<dbReference type="Proteomes" id="UP001169760">
    <property type="component" value="Unassembled WGS sequence"/>
</dbReference>
<dbReference type="Pfam" id="PF10067">
    <property type="entry name" value="DUF2306"/>
    <property type="match status" value="1"/>
</dbReference>
<reference evidence="2" key="1">
    <citation type="submission" date="2023-07" db="EMBL/GenBank/DDBJ databases">
        <title>Genome content predicts the carbon catabolic preferences of heterotrophic bacteria.</title>
        <authorList>
            <person name="Gralka M."/>
        </authorList>
    </citation>
    <scope>NUCLEOTIDE SEQUENCE</scope>
    <source>
        <strain evidence="2">I3M17_2</strain>
    </source>
</reference>
<feature type="transmembrane region" description="Helical" evidence="1">
    <location>
        <begin position="15"/>
        <end position="34"/>
    </location>
</feature>
<gene>
    <name evidence="2" type="ORF">Q4521_15065</name>
</gene>
<keyword evidence="1" id="KW-0812">Transmembrane</keyword>
<feature type="transmembrane region" description="Helical" evidence="1">
    <location>
        <begin position="73"/>
        <end position="92"/>
    </location>
</feature>
<evidence type="ECO:0000313" key="3">
    <source>
        <dbReference type="Proteomes" id="UP001169760"/>
    </source>
</evidence>
<feature type="transmembrane region" description="Helical" evidence="1">
    <location>
        <begin position="127"/>
        <end position="152"/>
    </location>
</feature>
<dbReference type="EMBL" id="JAUOPB010000011">
    <property type="protein sequence ID" value="MDO6423802.1"/>
    <property type="molecule type" value="Genomic_DNA"/>
</dbReference>
<evidence type="ECO:0000313" key="2">
    <source>
        <dbReference type="EMBL" id="MDO6423802.1"/>
    </source>
</evidence>
<evidence type="ECO:0000256" key="1">
    <source>
        <dbReference type="SAM" id="Phobius"/>
    </source>
</evidence>